<accession>A0ABC9U2B7</accession>
<proteinExistence type="predicted"/>
<dbReference type="AlphaFoldDB" id="A0ABC9U2B7"/>
<evidence type="ECO:0000313" key="3">
    <source>
        <dbReference type="Proteomes" id="UP000016491"/>
    </source>
</evidence>
<sequence>MKKQTKLVAILSTAALLAMGASMTSFAAGWEKDDSGIWHYYDSE</sequence>
<reference evidence="2 3" key="1">
    <citation type="submission" date="2013-07" db="EMBL/GenBank/DDBJ databases">
        <authorList>
            <person name="Weinstock G."/>
            <person name="Sodergren E."/>
            <person name="Wylie T."/>
            <person name="Fulton L."/>
            <person name="Fulton R."/>
            <person name="Fronick C."/>
            <person name="O'Laughlin M."/>
            <person name="Godfrey J."/>
            <person name="Miner T."/>
            <person name="Herter B."/>
            <person name="Appelbaum E."/>
            <person name="Cordes M."/>
            <person name="Lek S."/>
            <person name="Wollam A."/>
            <person name="Pepin K.H."/>
            <person name="Palsikar V.B."/>
            <person name="Mitreva M."/>
            <person name="Wilson R.K."/>
        </authorList>
    </citation>
    <scope>NUCLEOTIDE SEQUENCE [LARGE SCALE GENOMIC DNA]</scope>
    <source>
        <strain evidence="2 3">ATCC 14940</strain>
    </source>
</reference>
<dbReference type="Proteomes" id="UP000016491">
    <property type="component" value="Unassembled WGS sequence"/>
</dbReference>
<evidence type="ECO:0000313" key="2">
    <source>
        <dbReference type="EMBL" id="ERI79545.1"/>
    </source>
</evidence>
<protein>
    <submittedName>
        <fullName evidence="2">Uncharacterized protein</fullName>
    </submittedName>
</protein>
<organism evidence="2 3">
    <name type="scientific">[Clostridium] symbiosum ATCC 14940</name>
    <dbReference type="NCBI Taxonomy" id="411472"/>
    <lineage>
        <taxon>Bacteria</taxon>
        <taxon>Bacillati</taxon>
        <taxon>Bacillota</taxon>
        <taxon>Clostridia</taxon>
        <taxon>Lachnospirales</taxon>
        <taxon>Lachnospiraceae</taxon>
        <taxon>Otoolea</taxon>
    </lineage>
</organism>
<name>A0ABC9U2B7_CLOSY</name>
<comment type="caution">
    <text evidence="2">The sequence shown here is derived from an EMBL/GenBank/DDBJ whole genome shotgun (WGS) entry which is preliminary data.</text>
</comment>
<dbReference type="EMBL" id="AWSU01000070">
    <property type="protein sequence ID" value="ERI79545.1"/>
    <property type="molecule type" value="Genomic_DNA"/>
</dbReference>
<feature type="signal peptide" evidence="1">
    <location>
        <begin position="1"/>
        <end position="27"/>
    </location>
</feature>
<dbReference type="RefSeq" id="WP_021641312.1">
    <property type="nucleotide sequence ID" value="NZ_KE992854.1"/>
</dbReference>
<gene>
    <name evidence="2" type="ORF">CLOSYM_00829</name>
</gene>
<evidence type="ECO:0000256" key="1">
    <source>
        <dbReference type="SAM" id="SignalP"/>
    </source>
</evidence>
<feature type="chain" id="PRO_5044850463" evidence="1">
    <location>
        <begin position="28"/>
        <end position="44"/>
    </location>
</feature>
<keyword evidence="1" id="KW-0732">Signal</keyword>